<dbReference type="PANTHER" id="PTHR34258">
    <property type="entry name" value="ARMADILLO-LIKE HELICAL DOMAIN CONTAINING PROTEIN 1"/>
    <property type="match status" value="1"/>
</dbReference>
<dbReference type="Proteomes" id="UP001181693">
    <property type="component" value="Unassembled WGS sequence"/>
</dbReference>
<proteinExistence type="predicted"/>
<reference evidence="1" key="1">
    <citation type="thesis" date="2020" institute="ProQuest LLC" country="789 East Eisenhower Parkway, Ann Arbor, MI, USA">
        <title>Comparative Genomics and Chromosome Evolution.</title>
        <authorList>
            <person name="Mudd A.B."/>
        </authorList>
    </citation>
    <scope>NUCLEOTIDE SEQUENCE</scope>
    <source>
        <strain evidence="1">1538</strain>
        <tissue evidence="1">Blood</tissue>
    </source>
</reference>
<protein>
    <submittedName>
        <fullName evidence="1">Uncharacterized protein</fullName>
    </submittedName>
</protein>
<dbReference type="Pfam" id="PF17741">
    <property type="entry name" value="DUF5578"/>
    <property type="match status" value="2"/>
</dbReference>
<dbReference type="InterPro" id="IPR041090">
    <property type="entry name" value="DUF5578"/>
</dbReference>
<evidence type="ECO:0000313" key="1">
    <source>
        <dbReference type="EMBL" id="DBA17722.1"/>
    </source>
</evidence>
<name>A0AAV3A2C8_PYXAD</name>
<keyword evidence="2" id="KW-1185">Reference proteome</keyword>
<sequence>MTSVKEQEAINRLMEFFKDWDKGSKVTRCRILNNFIAFNQGKTATELEEEFSQGGSLFLARLTTWLRLSYPIVTRVRAAAECLAKSKLEETQEQAQVLLELLAHGNPKYQTQVYKGLKR</sequence>
<organism evidence="1 2">
    <name type="scientific">Pyxicephalus adspersus</name>
    <name type="common">African bullfrog</name>
    <dbReference type="NCBI Taxonomy" id="30357"/>
    <lineage>
        <taxon>Eukaryota</taxon>
        <taxon>Metazoa</taxon>
        <taxon>Chordata</taxon>
        <taxon>Craniata</taxon>
        <taxon>Vertebrata</taxon>
        <taxon>Euteleostomi</taxon>
        <taxon>Amphibia</taxon>
        <taxon>Batrachia</taxon>
        <taxon>Anura</taxon>
        <taxon>Neobatrachia</taxon>
        <taxon>Ranoidea</taxon>
        <taxon>Pyxicephalidae</taxon>
        <taxon>Pyxicephalinae</taxon>
        <taxon>Pyxicephalus</taxon>
    </lineage>
</organism>
<evidence type="ECO:0000313" key="2">
    <source>
        <dbReference type="Proteomes" id="UP001181693"/>
    </source>
</evidence>
<comment type="caution">
    <text evidence="1">The sequence shown here is derived from an EMBL/GenBank/DDBJ whole genome shotgun (WGS) entry which is preliminary data.</text>
</comment>
<gene>
    <name evidence="1" type="ORF">GDO54_016051</name>
</gene>
<dbReference type="AlphaFoldDB" id="A0AAV3A2C8"/>
<dbReference type="PANTHER" id="PTHR34258:SF1">
    <property type="entry name" value="ARMADILLO-LIKE HELICAL DOMAIN CONTAINING PROTEIN 1"/>
    <property type="match status" value="1"/>
</dbReference>
<accession>A0AAV3A2C8</accession>
<dbReference type="EMBL" id="DYDO01000009">
    <property type="protein sequence ID" value="DBA17722.1"/>
    <property type="molecule type" value="Genomic_DNA"/>
</dbReference>